<sequence length="36" mass="3866">MVEPFMANLKHGGAVFSTVFVVQGQKEVDGNETIEG</sequence>
<organism evidence="1 2">
    <name type="scientific">Trifolium medium</name>
    <dbReference type="NCBI Taxonomy" id="97028"/>
    <lineage>
        <taxon>Eukaryota</taxon>
        <taxon>Viridiplantae</taxon>
        <taxon>Streptophyta</taxon>
        <taxon>Embryophyta</taxon>
        <taxon>Tracheophyta</taxon>
        <taxon>Spermatophyta</taxon>
        <taxon>Magnoliopsida</taxon>
        <taxon>eudicotyledons</taxon>
        <taxon>Gunneridae</taxon>
        <taxon>Pentapetalae</taxon>
        <taxon>rosids</taxon>
        <taxon>fabids</taxon>
        <taxon>Fabales</taxon>
        <taxon>Fabaceae</taxon>
        <taxon>Papilionoideae</taxon>
        <taxon>50 kb inversion clade</taxon>
        <taxon>NPAAA clade</taxon>
        <taxon>Hologalegina</taxon>
        <taxon>IRL clade</taxon>
        <taxon>Trifolieae</taxon>
        <taxon>Trifolium</taxon>
    </lineage>
</organism>
<name>A0A392VBZ4_9FABA</name>
<comment type="caution">
    <text evidence="1">The sequence shown here is derived from an EMBL/GenBank/DDBJ whole genome shotgun (WGS) entry which is preliminary data.</text>
</comment>
<dbReference type="AlphaFoldDB" id="A0A392VBZ4"/>
<evidence type="ECO:0000313" key="1">
    <source>
        <dbReference type="EMBL" id="MCI84739.1"/>
    </source>
</evidence>
<keyword evidence="2" id="KW-1185">Reference proteome</keyword>
<proteinExistence type="predicted"/>
<protein>
    <submittedName>
        <fullName evidence="1">Uncharacterized protein</fullName>
    </submittedName>
</protein>
<feature type="non-terminal residue" evidence="1">
    <location>
        <position position="36"/>
    </location>
</feature>
<dbReference type="EMBL" id="LXQA011098253">
    <property type="protein sequence ID" value="MCI84739.1"/>
    <property type="molecule type" value="Genomic_DNA"/>
</dbReference>
<accession>A0A392VBZ4</accession>
<reference evidence="1 2" key="1">
    <citation type="journal article" date="2018" name="Front. Plant Sci.">
        <title>Red Clover (Trifolium pratense) and Zigzag Clover (T. medium) - A Picture of Genomic Similarities and Differences.</title>
        <authorList>
            <person name="Dluhosova J."/>
            <person name="Istvanek J."/>
            <person name="Nedelnik J."/>
            <person name="Repkova J."/>
        </authorList>
    </citation>
    <scope>NUCLEOTIDE SEQUENCE [LARGE SCALE GENOMIC DNA]</scope>
    <source>
        <strain evidence="2">cv. 10/8</strain>
        <tissue evidence="1">Leaf</tissue>
    </source>
</reference>
<dbReference type="Proteomes" id="UP000265520">
    <property type="component" value="Unassembled WGS sequence"/>
</dbReference>
<evidence type="ECO:0000313" key="2">
    <source>
        <dbReference type="Proteomes" id="UP000265520"/>
    </source>
</evidence>